<accession>A0A4C2A5Y4</accession>
<keyword evidence="2" id="KW-1185">Reference proteome</keyword>
<dbReference type="Proteomes" id="UP000299102">
    <property type="component" value="Unassembled WGS sequence"/>
</dbReference>
<reference evidence="1 2" key="1">
    <citation type="journal article" date="2019" name="Commun. Biol.">
        <title>The bagworm genome reveals a unique fibroin gene that provides high tensile strength.</title>
        <authorList>
            <person name="Kono N."/>
            <person name="Nakamura H."/>
            <person name="Ohtoshi R."/>
            <person name="Tomita M."/>
            <person name="Numata K."/>
            <person name="Arakawa K."/>
        </authorList>
    </citation>
    <scope>NUCLEOTIDE SEQUENCE [LARGE SCALE GENOMIC DNA]</scope>
</reference>
<dbReference type="AlphaFoldDB" id="A0A4C2A5Y4"/>
<gene>
    <name evidence="1" type="ORF">EVAR_60100_1</name>
</gene>
<sequence>MAQHALDRFLKVSNALVTSLELRLPMSSTLCGHASSPMPQHRRFNLMNRIIIDRFVDQSPLYINDGNMLRIQRAKVAQLTVAARIRVRHVWAGPTRKSAGYARRDK</sequence>
<comment type="caution">
    <text evidence="1">The sequence shown here is derived from an EMBL/GenBank/DDBJ whole genome shotgun (WGS) entry which is preliminary data.</text>
</comment>
<organism evidence="1 2">
    <name type="scientific">Eumeta variegata</name>
    <name type="common">Bagworm moth</name>
    <name type="synonym">Eumeta japonica</name>
    <dbReference type="NCBI Taxonomy" id="151549"/>
    <lineage>
        <taxon>Eukaryota</taxon>
        <taxon>Metazoa</taxon>
        <taxon>Ecdysozoa</taxon>
        <taxon>Arthropoda</taxon>
        <taxon>Hexapoda</taxon>
        <taxon>Insecta</taxon>
        <taxon>Pterygota</taxon>
        <taxon>Neoptera</taxon>
        <taxon>Endopterygota</taxon>
        <taxon>Lepidoptera</taxon>
        <taxon>Glossata</taxon>
        <taxon>Ditrysia</taxon>
        <taxon>Tineoidea</taxon>
        <taxon>Psychidae</taxon>
        <taxon>Oiketicinae</taxon>
        <taxon>Eumeta</taxon>
    </lineage>
</organism>
<name>A0A4C2A5Y4_EUMVA</name>
<dbReference type="EMBL" id="BGZK01002656">
    <property type="protein sequence ID" value="GBP95600.1"/>
    <property type="molecule type" value="Genomic_DNA"/>
</dbReference>
<proteinExistence type="predicted"/>
<protein>
    <submittedName>
        <fullName evidence="1">Uncharacterized protein</fullName>
    </submittedName>
</protein>
<evidence type="ECO:0000313" key="2">
    <source>
        <dbReference type="Proteomes" id="UP000299102"/>
    </source>
</evidence>
<evidence type="ECO:0000313" key="1">
    <source>
        <dbReference type="EMBL" id="GBP95600.1"/>
    </source>
</evidence>